<accession>X1M682</accession>
<feature type="non-terminal residue" evidence="1">
    <location>
        <position position="1"/>
    </location>
</feature>
<proteinExistence type="predicted"/>
<gene>
    <name evidence="1" type="ORF">S06H3_15916</name>
</gene>
<comment type="caution">
    <text evidence="1">The sequence shown here is derived from an EMBL/GenBank/DDBJ whole genome shotgun (WGS) entry which is preliminary data.</text>
</comment>
<protein>
    <submittedName>
        <fullName evidence="1">Uncharacterized protein</fullName>
    </submittedName>
</protein>
<sequence length="30" mass="3486">VGLIFTMPSLDINLKKERIVDIFLEILLIE</sequence>
<dbReference type="AlphaFoldDB" id="X1M682"/>
<name>X1M682_9ZZZZ</name>
<dbReference type="EMBL" id="BARV01007849">
    <property type="protein sequence ID" value="GAI13576.1"/>
    <property type="molecule type" value="Genomic_DNA"/>
</dbReference>
<organism evidence="1">
    <name type="scientific">marine sediment metagenome</name>
    <dbReference type="NCBI Taxonomy" id="412755"/>
    <lineage>
        <taxon>unclassified sequences</taxon>
        <taxon>metagenomes</taxon>
        <taxon>ecological metagenomes</taxon>
    </lineage>
</organism>
<reference evidence="1" key="1">
    <citation type="journal article" date="2014" name="Front. Microbiol.">
        <title>High frequency of phylogenetically diverse reductive dehalogenase-homologous genes in deep subseafloor sedimentary metagenomes.</title>
        <authorList>
            <person name="Kawai M."/>
            <person name="Futagami T."/>
            <person name="Toyoda A."/>
            <person name="Takaki Y."/>
            <person name="Nishi S."/>
            <person name="Hori S."/>
            <person name="Arai W."/>
            <person name="Tsubouchi T."/>
            <person name="Morono Y."/>
            <person name="Uchiyama I."/>
            <person name="Ito T."/>
            <person name="Fujiyama A."/>
            <person name="Inagaki F."/>
            <person name="Takami H."/>
        </authorList>
    </citation>
    <scope>NUCLEOTIDE SEQUENCE</scope>
    <source>
        <strain evidence="1">Expedition CK06-06</strain>
    </source>
</reference>
<evidence type="ECO:0000313" key="1">
    <source>
        <dbReference type="EMBL" id="GAI13576.1"/>
    </source>
</evidence>